<dbReference type="SUPFAM" id="SSF53098">
    <property type="entry name" value="Ribonuclease H-like"/>
    <property type="match status" value="1"/>
</dbReference>
<dbReference type="AlphaFoldDB" id="A0A7X9RU19"/>
<keyword evidence="4" id="KW-1185">Reference proteome</keyword>
<dbReference type="InterPro" id="IPR002559">
    <property type="entry name" value="Transposase_11"/>
</dbReference>
<evidence type="ECO:0000256" key="1">
    <source>
        <dbReference type="SAM" id="Phobius"/>
    </source>
</evidence>
<keyword evidence="1" id="KW-0472">Membrane</keyword>
<evidence type="ECO:0000313" key="3">
    <source>
        <dbReference type="EMBL" id="NME68539.1"/>
    </source>
</evidence>
<dbReference type="GO" id="GO:0003677">
    <property type="term" value="F:DNA binding"/>
    <property type="evidence" value="ECO:0007669"/>
    <property type="project" value="InterPro"/>
</dbReference>
<dbReference type="InterPro" id="IPR012337">
    <property type="entry name" value="RNaseH-like_sf"/>
</dbReference>
<evidence type="ECO:0000259" key="2">
    <source>
        <dbReference type="Pfam" id="PF01609"/>
    </source>
</evidence>
<evidence type="ECO:0000313" key="4">
    <source>
        <dbReference type="Proteomes" id="UP000576082"/>
    </source>
</evidence>
<accession>A0A7X9RU19</accession>
<keyword evidence="1" id="KW-1133">Transmembrane helix</keyword>
<comment type="caution">
    <text evidence="3">The sequence shown here is derived from an EMBL/GenBank/DDBJ whole genome shotgun (WGS) entry which is preliminary data.</text>
</comment>
<dbReference type="Pfam" id="PF01609">
    <property type="entry name" value="DDE_Tnp_1"/>
    <property type="match status" value="1"/>
</dbReference>
<feature type="domain" description="Transposase IS4-like" evidence="2">
    <location>
        <begin position="7"/>
        <end position="154"/>
    </location>
</feature>
<dbReference type="GO" id="GO:0004803">
    <property type="term" value="F:transposase activity"/>
    <property type="evidence" value="ECO:0007669"/>
    <property type="project" value="InterPro"/>
</dbReference>
<organism evidence="3 4">
    <name type="scientific">Flammeovirga aprica JL-4</name>
    <dbReference type="NCBI Taxonomy" id="694437"/>
    <lineage>
        <taxon>Bacteria</taxon>
        <taxon>Pseudomonadati</taxon>
        <taxon>Bacteroidota</taxon>
        <taxon>Cytophagia</taxon>
        <taxon>Cytophagales</taxon>
        <taxon>Flammeovirgaceae</taxon>
        <taxon>Flammeovirga</taxon>
    </lineage>
</organism>
<dbReference type="EMBL" id="JABANE010000025">
    <property type="protein sequence ID" value="NME68539.1"/>
    <property type="molecule type" value="Genomic_DNA"/>
</dbReference>
<feature type="transmembrane region" description="Helical" evidence="1">
    <location>
        <begin position="148"/>
        <end position="169"/>
    </location>
</feature>
<dbReference type="GO" id="GO:0006313">
    <property type="term" value="P:DNA transposition"/>
    <property type="evidence" value="ECO:0007669"/>
    <property type="project" value="InterPro"/>
</dbReference>
<sequence>MLADIISNSTNKITFLGDGEFDHINLQKFCTSKGWSYVLRTAKSSIFYAQADDEFKAKDLAPALSEDYFSIDKVKFTRKKYGPVHLLVWHSKEYEEALYLISDLEYAPDIISYYKRRFSIETIFSDIKSRGFKIHKTKIQDAERLSKLLIIVCLGFLITFLFGTYSTVYQKHISKFIRKDRIDQYSIFQIGFRAIEYFGKKKKYRKILNQFSKDIFKYICVR</sequence>
<proteinExistence type="predicted"/>
<reference evidence="3 4" key="1">
    <citation type="submission" date="2020-04" db="EMBL/GenBank/DDBJ databases">
        <title>Flammeovirga sp. SR4, a novel species isolated from seawater.</title>
        <authorList>
            <person name="Wang X."/>
        </authorList>
    </citation>
    <scope>NUCLEOTIDE SEQUENCE [LARGE SCALE GENOMIC DNA]</scope>
    <source>
        <strain evidence="3 4">ATCC 23126</strain>
    </source>
</reference>
<name>A0A7X9RU19_9BACT</name>
<dbReference type="RefSeq" id="WP_169656840.1">
    <property type="nucleotide sequence ID" value="NZ_JABANE010000025.1"/>
</dbReference>
<keyword evidence="1" id="KW-0812">Transmembrane</keyword>
<dbReference type="Proteomes" id="UP000576082">
    <property type="component" value="Unassembled WGS sequence"/>
</dbReference>
<protein>
    <submittedName>
        <fullName evidence="3">Transposase</fullName>
    </submittedName>
</protein>
<gene>
    <name evidence="3" type="ORF">HHU12_11265</name>
</gene>